<reference evidence="1 2" key="1">
    <citation type="submission" date="2023-05" db="EMBL/GenBank/DDBJ databases">
        <title>Novel species of genus Flectobacillus isolated from stream in China.</title>
        <authorList>
            <person name="Lu H."/>
        </authorList>
    </citation>
    <scope>NUCLEOTIDE SEQUENCE [LARGE SCALE GENOMIC DNA]</scope>
    <source>
        <strain evidence="1 2">KCTC 42575</strain>
    </source>
</reference>
<dbReference type="Proteomes" id="UP001236507">
    <property type="component" value="Unassembled WGS sequence"/>
</dbReference>
<keyword evidence="2" id="KW-1185">Reference proteome</keyword>
<organism evidence="1 2">
    <name type="scientific">Flectobacillus roseus</name>
    <dbReference type="NCBI Taxonomy" id="502259"/>
    <lineage>
        <taxon>Bacteria</taxon>
        <taxon>Pseudomonadati</taxon>
        <taxon>Bacteroidota</taxon>
        <taxon>Cytophagia</taxon>
        <taxon>Cytophagales</taxon>
        <taxon>Flectobacillaceae</taxon>
        <taxon>Flectobacillus</taxon>
    </lineage>
</organism>
<sequence>MNRSSKIFLGLSLFFLLSFTISITPSIQSYGFYTCECMDSCAVVYEVSPQGLSKSYPNTYCNSKRNPSNLPTQWKRNENSNAKLLVTIPLWMLFEPRNIFGNPDAYDQGGYIFSFEYMGIRRNFLFDPNNSGPFYKAHFSKTISNQIELIRPFF</sequence>
<protein>
    <submittedName>
        <fullName evidence="1">Uncharacterized protein</fullName>
    </submittedName>
</protein>
<gene>
    <name evidence="1" type="ORF">QM524_17930</name>
</gene>
<evidence type="ECO:0000313" key="1">
    <source>
        <dbReference type="EMBL" id="MDI9861101.1"/>
    </source>
</evidence>
<comment type="caution">
    <text evidence="1">The sequence shown here is derived from an EMBL/GenBank/DDBJ whole genome shotgun (WGS) entry which is preliminary data.</text>
</comment>
<evidence type="ECO:0000313" key="2">
    <source>
        <dbReference type="Proteomes" id="UP001236507"/>
    </source>
</evidence>
<proteinExistence type="predicted"/>
<dbReference type="RefSeq" id="WP_283345605.1">
    <property type="nucleotide sequence ID" value="NZ_JASHIF010000017.1"/>
</dbReference>
<dbReference type="EMBL" id="JASHIF010000017">
    <property type="protein sequence ID" value="MDI9861101.1"/>
    <property type="molecule type" value="Genomic_DNA"/>
</dbReference>
<name>A0ABT6YD39_9BACT</name>
<accession>A0ABT6YD39</accession>